<evidence type="ECO:0000313" key="4">
    <source>
        <dbReference type="Ensembl" id="ENSACIP00000024101.1"/>
    </source>
</evidence>
<dbReference type="SUPFAM" id="SSF47862">
    <property type="entry name" value="Saposin"/>
    <property type="match status" value="2"/>
</dbReference>
<keyword evidence="5" id="KW-1185">Reference proteome</keyword>
<evidence type="ECO:0000313" key="5">
    <source>
        <dbReference type="Proteomes" id="UP000261340"/>
    </source>
</evidence>
<protein>
    <recommendedName>
        <fullName evidence="3">Saposin B-type domain-containing protein</fullName>
    </recommendedName>
</protein>
<evidence type="ECO:0000256" key="2">
    <source>
        <dbReference type="ARBA" id="ARBA00023180"/>
    </source>
</evidence>
<dbReference type="AlphaFoldDB" id="A0A3Q0SLS0"/>
<organism evidence="4 5">
    <name type="scientific">Amphilophus citrinellus</name>
    <name type="common">Midas cichlid</name>
    <name type="synonym">Cichlasoma citrinellum</name>
    <dbReference type="NCBI Taxonomy" id="61819"/>
    <lineage>
        <taxon>Eukaryota</taxon>
        <taxon>Metazoa</taxon>
        <taxon>Chordata</taxon>
        <taxon>Craniata</taxon>
        <taxon>Vertebrata</taxon>
        <taxon>Euteleostomi</taxon>
        <taxon>Actinopterygii</taxon>
        <taxon>Neopterygii</taxon>
        <taxon>Teleostei</taxon>
        <taxon>Neoteleostei</taxon>
        <taxon>Acanthomorphata</taxon>
        <taxon>Ovalentaria</taxon>
        <taxon>Cichlomorphae</taxon>
        <taxon>Cichliformes</taxon>
        <taxon>Cichlidae</taxon>
        <taxon>New World cichlids</taxon>
        <taxon>Cichlasomatinae</taxon>
        <taxon>Heroini</taxon>
        <taxon>Amphilophus</taxon>
    </lineage>
</organism>
<keyword evidence="2" id="KW-0325">Glycoprotein</keyword>
<dbReference type="Ensembl" id="ENSACIT00000024737.1">
    <property type="protein sequence ID" value="ENSACIP00000024101.1"/>
    <property type="gene ID" value="ENSACIG00000018714.1"/>
</dbReference>
<dbReference type="PANTHER" id="PTHR11480:SF3">
    <property type="entry name" value="BCDNA.GH08312"/>
    <property type="match status" value="1"/>
</dbReference>
<dbReference type="InterPro" id="IPR008139">
    <property type="entry name" value="SaposinB_dom"/>
</dbReference>
<evidence type="ECO:0000256" key="1">
    <source>
        <dbReference type="ARBA" id="ARBA00023157"/>
    </source>
</evidence>
<name>A0A3Q0SLS0_AMPCI</name>
<dbReference type="InterPro" id="IPR011001">
    <property type="entry name" value="Saposin-like"/>
</dbReference>
<dbReference type="PROSITE" id="PS50015">
    <property type="entry name" value="SAP_B"/>
    <property type="match status" value="1"/>
</dbReference>
<dbReference type="SMART" id="SM00741">
    <property type="entry name" value="SapB"/>
    <property type="match status" value="1"/>
</dbReference>
<sequence>MNDIESVCALLPGPTANLCKQEVEKMFPLKPAEVCKLLGLCSSCDKEQMLSYFANEAIQAAVRSDNVSIYNLESHTGKEPLRVKASTECAFCTFLIKTLEAVIKLLEEICHILPSSYRSQCETVIDKVTKTVLDAILEHATPEAICHLMRFCKGEESLLVGQFALLFSLQRAFVIDLLSLCVVHNLSRDQGVHVL</sequence>
<feature type="domain" description="Saposin B-type" evidence="3">
    <location>
        <begin position="85"/>
        <end position="156"/>
    </location>
</feature>
<keyword evidence="1" id="KW-1015">Disulfide bond</keyword>
<dbReference type="GeneTree" id="ENSGT00940000177137"/>
<dbReference type="Gene3D" id="1.10.225.10">
    <property type="entry name" value="Saposin-like"/>
    <property type="match status" value="2"/>
</dbReference>
<accession>A0A3Q0SLS0</accession>
<reference evidence="4" key="1">
    <citation type="submission" date="2025-08" db="UniProtKB">
        <authorList>
            <consortium name="Ensembl"/>
        </authorList>
    </citation>
    <scope>IDENTIFICATION</scope>
</reference>
<dbReference type="Pfam" id="PF03489">
    <property type="entry name" value="SapB_2"/>
    <property type="match status" value="1"/>
</dbReference>
<dbReference type="InterPro" id="IPR008138">
    <property type="entry name" value="SapB_2"/>
</dbReference>
<dbReference type="Proteomes" id="UP000261340">
    <property type="component" value="Unplaced"/>
</dbReference>
<reference evidence="4" key="2">
    <citation type="submission" date="2025-09" db="UniProtKB">
        <authorList>
            <consortium name="Ensembl"/>
        </authorList>
    </citation>
    <scope>IDENTIFICATION</scope>
</reference>
<evidence type="ECO:0000259" key="3">
    <source>
        <dbReference type="PROSITE" id="PS50015"/>
    </source>
</evidence>
<dbReference type="OMA" id="ASTECAF"/>
<proteinExistence type="predicted"/>
<dbReference type="InterPro" id="IPR051428">
    <property type="entry name" value="Sphingo_Act-Surfact_Prot"/>
</dbReference>
<dbReference type="STRING" id="61819.ENSACIP00000024101"/>
<dbReference type="PANTHER" id="PTHR11480">
    <property type="entry name" value="SAPOSIN-RELATED"/>
    <property type="match status" value="1"/>
</dbReference>